<dbReference type="AlphaFoldDB" id="A0A7J6VSF0"/>
<dbReference type="Proteomes" id="UP000554482">
    <property type="component" value="Unassembled WGS sequence"/>
</dbReference>
<reference evidence="1 2" key="1">
    <citation type="submission" date="2020-06" db="EMBL/GenBank/DDBJ databases">
        <title>Transcriptomic and genomic resources for Thalictrum thalictroides and T. hernandezii: Facilitating candidate gene discovery in an emerging model plant lineage.</title>
        <authorList>
            <person name="Arias T."/>
            <person name="Riano-Pachon D.M."/>
            <person name="Di Stilio V.S."/>
        </authorList>
    </citation>
    <scope>NUCLEOTIDE SEQUENCE [LARGE SCALE GENOMIC DNA]</scope>
    <source>
        <strain evidence="2">cv. WT478/WT964</strain>
        <tissue evidence="1">Leaves</tissue>
    </source>
</reference>
<protein>
    <submittedName>
        <fullName evidence="1">Uncharacterized protein</fullName>
    </submittedName>
</protein>
<accession>A0A7J6VSF0</accession>
<dbReference type="EMBL" id="JABWDY010027683">
    <property type="protein sequence ID" value="KAF5187701.1"/>
    <property type="molecule type" value="Genomic_DNA"/>
</dbReference>
<proteinExistence type="predicted"/>
<evidence type="ECO:0000313" key="2">
    <source>
        <dbReference type="Proteomes" id="UP000554482"/>
    </source>
</evidence>
<evidence type="ECO:0000313" key="1">
    <source>
        <dbReference type="EMBL" id="KAF5187701.1"/>
    </source>
</evidence>
<sequence>MPDYYKINVDISFSSAEKPIGIRYLIRTSNGTFVTAGCEFGNSYLAEEGEYNRQSEQGSTSN</sequence>
<gene>
    <name evidence="1" type="ORF">FRX31_022712</name>
</gene>
<keyword evidence="2" id="KW-1185">Reference proteome</keyword>
<comment type="caution">
    <text evidence="1">The sequence shown here is derived from an EMBL/GenBank/DDBJ whole genome shotgun (WGS) entry which is preliminary data.</text>
</comment>
<organism evidence="1 2">
    <name type="scientific">Thalictrum thalictroides</name>
    <name type="common">Rue-anemone</name>
    <name type="synonym">Anemone thalictroides</name>
    <dbReference type="NCBI Taxonomy" id="46969"/>
    <lineage>
        <taxon>Eukaryota</taxon>
        <taxon>Viridiplantae</taxon>
        <taxon>Streptophyta</taxon>
        <taxon>Embryophyta</taxon>
        <taxon>Tracheophyta</taxon>
        <taxon>Spermatophyta</taxon>
        <taxon>Magnoliopsida</taxon>
        <taxon>Ranunculales</taxon>
        <taxon>Ranunculaceae</taxon>
        <taxon>Thalictroideae</taxon>
        <taxon>Thalictrum</taxon>
    </lineage>
</organism>
<name>A0A7J6VSF0_THATH</name>